<sequence>MVNAFHTDSGLVSTALRPIRKKFAKPPVKRDETGEPSIAGYYWPKAFTADDDSSNCSPLKCN</sequence>
<name>A0AAD6CYS9_9EURO</name>
<evidence type="ECO:0000313" key="1">
    <source>
        <dbReference type="EMBL" id="KAJ5543837.1"/>
    </source>
</evidence>
<organism evidence="1 2">
    <name type="scientific">Penicillium frequentans</name>
    <dbReference type="NCBI Taxonomy" id="3151616"/>
    <lineage>
        <taxon>Eukaryota</taxon>
        <taxon>Fungi</taxon>
        <taxon>Dikarya</taxon>
        <taxon>Ascomycota</taxon>
        <taxon>Pezizomycotina</taxon>
        <taxon>Eurotiomycetes</taxon>
        <taxon>Eurotiomycetidae</taxon>
        <taxon>Eurotiales</taxon>
        <taxon>Aspergillaceae</taxon>
        <taxon>Penicillium</taxon>
    </lineage>
</organism>
<dbReference type="EMBL" id="JAQIZZ010000004">
    <property type="protein sequence ID" value="KAJ5543837.1"/>
    <property type="molecule type" value="Genomic_DNA"/>
</dbReference>
<dbReference type="AlphaFoldDB" id="A0AAD6CYS9"/>
<comment type="caution">
    <text evidence="1">The sequence shown here is derived from an EMBL/GenBank/DDBJ whole genome shotgun (WGS) entry which is preliminary data.</text>
</comment>
<protein>
    <submittedName>
        <fullName evidence="1">Uncharacterized protein</fullName>
    </submittedName>
</protein>
<proteinExistence type="predicted"/>
<accession>A0AAD6CYS9</accession>
<evidence type="ECO:0000313" key="2">
    <source>
        <dbReference type="Proteomes" id="UP001220324"/>
    </source>
</evidence>
<reference evidence="1 2" key="1">
    <citation type="journal article" date="2023" name="IMA Fungus">
        <title>Comparative genomic study of the Penicillium genus elucidates a diverse pangenome and 15 lateral gene transfer events.</title>
        <authorList>
            <person name="Petersen C."/>
            <person name="Sorensen T."/>
            <person name="Nielsen M.R."/>
            <person name="Sondergaard T.E."/>
            <person name="Sorensen J.L."/>
            <person name="Fitzpatrick D.A."/>
            <person name="Frisvad J.C."/>
            <person name="Nielsen K.L."/>
        </authorList>
    </citation>
    <scope>NUCLEOTIDE SEQUENCE [LARGE SCALE GENOMIC DNA]</scope>
    <source>
        <strain evidence="1 2">IBT 35679</strain>
    </source>
</reference>
<keyword evidence="2" id="KW-1185">Reference proteome</keyword>
<dbReference type="Proteomes" id="UP001220324">
    <property type="component" value="Unassembled WGS sequence"/>
</dbReference>
<gene>
    <name evidence="1" type="ORF">N7494_005116</name>
</gene>